<keyword evidence="7" id="KW-1185">Reference proteome</keyword>
<keyword evidence="2" id="KW-0805">Transcription regulation</keyword>
<dbReference type="SUPFAM" id="SSF46785">
    <property type="entry name" value="Winged helix' DNA-binding domain"/>
    <property type="match status" value="1"/>
</dbReference>
<evidence type="ECO:0000313" key="6">
    <source>
        <dbReference type="EMBL" id="SME96191.1"/>
    </source>
</evidence>
<evidence type="ECO:0000313" key="7">
    <source>
        <dbReference type="Proteomes" id="UP000192939"/>
    </source>
</evidence>
<evidence type="ECO:0000259" key="5">
    <source>
        <dbReference type="PROSITE" id="PS50931"/>
    </source>
</evidence>
<evidence type="ECO:0000256" key="1">
    <source>
        <dbReference type="ARBA" id="ARBA00009437"/>
    </source>
</evidence>
<name>A0ABY1LSP8_9BACL</name>
<gene>
    <name evidence="6" type="ORF">SAMN02744124_00477</name>
</gene>
<dbReference type="Proteomes" id="UP000192939">
    <property type="component" value="Unassembled WGS sequence"/>
</dbReference>
<dbReference type="CDD" id="cd05466">
    <property type="entry name" value="PBP2_LTTR_substrate"/>
    <property type="match status" value="1"/>
</dbReference>
<evidence type="ECO:0000256" key="3">
    <source>
        <dbReference type="ARBA" id="ARBA00023125"/>
    </source>
</evidence>
<dbReference type="SUPFAM" id="SSF53850">
    <property type="entry name" value="Periplasmic binding protein-like II"/>
    <property type="match status" value="1"/>
</dbReference>
<dbReference type="PRINTS" id="PR00039">
    <property type="entry name" value="HTHLYSR"/>
</dbReference>
<keyword evidence="4" id="KW-0804">Transcription</keyword>
<dbReference type="EMBL" id="FXAE01000003">
    <property type="protein sequence ID" value="SME96191.1"/>
    <property type="molecule type" value="Genomic_DNA"/>
</dbReference>
<dbReference type="RefSeq" id="WP_085278230.1">
    <property type="nucleotide sequence ID" value="NZ_FXAE01000003.1"/>
</dbReference>
<accession>A0ABY1LSP8</accession>
<dbReference type="InterPro" id="IPR005119">
    <property type="entry name" value="LysR_subst-bd"/>
</dbReference>
<dbReference type="Pfam" id="PF00126">
    <property type="entry name" value="HTH_1"/>
    <property type="match status" value="1"/>
</dbReference>
<protein>
    <submittedName>
        <fullName evidence="6">DNA-binding transcriptional regulator, LysR family</fullName>
    </submittedName>
</protein>
<comment type="caution">
    <text evidence="6">The sequence shown here is derived from an EMBL/GenBank/DDBJ whole genome shotgun (WGS) entry which is preliminary data.</text>
</comment>
<evidence type="ECO:0000256" key="4">
    <source>
        <dbReference type="ARBA" id="ARBA00023163"/>
    </source>
</evidence>
<dbReference type="PROSITE" id="PS50931">
    <property type="entry name" value="HTH_LYSR"/>
    <property type="match status" value="1"/>
</dbReference>
<proteinExistence type="inferred from homology"/>
<dbReference type="Gene3D" id="3.40.190.290">
    <property type="match status" value="1"/>
</dbReference>
<sequence length="306" mass="34096">MEHRLLEYFIAVGEDLHFTKAAERLGITQPTLSHQIRLLEQELGTSLIQRIGKKNYLTQAGAILLEHARRVVYEVEQAKLEIGQITGVQRGQLRIGCSGNHLLEDKLISFHRQYPGIELTVLELATEETRAGLLANQLDLGVVFLPLQDEQIVSRPLFDEALVLVVSSQHAYAELPEVTLEQVAQLPLVLFPPKFYVRQLLDTACADQGIEIRPVMELSTMESQVQMVIHHVGGTVLPGSYARTLTSTNRRGGITVVPLAQPVPHKNVGLVYRRSTFMDPTLQAFIDHLTEDHEGAVQGSILAPKR</sequence>
<dbReference type="PANTHER" id="PTHR30346">
    <property type="entry name" value="TRANSCRIPTIONAL DUAL REGULATOR HCAR-RELATED"/>
    <property type="match status" value="1"/>
</dbReference>
<dbReference type="InterPro" id="IPR036390">
    <property type="entry name" value="WH_DNA-bd_sf"/>
</dbReference>
<evidence type="ECO:0000256" key="2">
    <source>
        <dbReference type="ARBA" id="ARBA00023015"/>
    </source>
</evidence>
<dbReference type="Pfam" id="PF03466">
    <property type="entry name" value="LysR_substrate"/>
    <property type="match status" value="1"/>
</dbReference>
<dbReference type="Gene3D" id="1.10.10.10">
    <property type="entry name" value="Winged helix-like DNA-binding domain superfamily/Winged helix DNA-binding domain"/>
    <property type="match status" value="1"/>
</dbReference>
<dbReference type="InterPro" id="IPR036388">
    <property type="entry name" value="WH-like_DNA-bd_sf"/>
</dbReference>
<dbReference type="PANTHER" id="PTHR30346:SF31">
    <property type="entry name" value="LYSR SUBSTRATE-BINDING"/>
    <property type="match status" value="1"/>
</dbReference>
<keyword evidence="3 6" id="KW-0238">DNA-binding</keyword>
<feature type="domain" description="HTH lysR-type" evidence="5">
    <location>
        <begin position="1"/>
        <end position="58"/>
    </location>
</feature>
<dbReference type="GO" id="GO:0003677">
    <property type="term" value="F:DNA binding"/>
    <property type="evidence" value="ECO:0007669"/>
    <property type="project" value="UniProtKB-KW"/>
</dbReference>
<reference evidence="6 7" key="1">
    <citation type="submission" date="2017-04" db="EMBL/GenBank/DDBJ databases">
        <authorList>
            <person name="Varghese N."/>
            <person name="Submissions S."/>
        </authorList>
    </citation>
    <scope>NUCLEOTIDE SEQUENCE [LARGE SCALE GENOMIC DNA]</scope>
    <source>
        <strain evidence="6 7">J12</strain>
    </source>
</reference>
<organism evidence="6 7">
    <name type="scientific">Paenibacillus barengoltzii J12</name>
    <dbReference type="NCBI Taxonomy" id="935846"/>
    <lineage>
        <taxon>Bacteria</taxon>
        <taxon>Bacillati</taxon>
        <taxon>Bacillota</taxon>
        <taxon>Bacilli</taxon>
        <taxon>Bacillales</taxon>
        <taxon>Paenibacillaceae</taxon>
        <taxon>Paenibacillus</taxon>
    </lineage>
</organism>
<dbReference type="InterPro" id="IPR000847">
    <property type="entry name" value="LysR_HTH_N"/>
</dbReference>
<comment type="similarity">
    <text evidence="1">Belongs to the LysR transcriptional regulatory family.</text>
</comment>